<organism evidence="3 4">
    <name type="scientific">Daphnia pulex</name>
    <name type="common">Water flea</name>
    <dbReference type="NCBI Taxonomy" id="6669"/>
    <lineage>
        <taxon>Eukaryota</taxon>
        <taxon>Metazoa</taxon>
        <taxon>Ecdysozoa</taxon>
        <taxon>Arthropoda</taxon>
        <taxon>Crustacea</taxon>
        <taxon>Branchiopoda</taxon>
        <taxon>Diplostraca</taxon>
        <taxon>Cladocera</taxon>
        <taxon>Anomopoda</taxon>
        <taxon>Daphniidae</taxon>
        <taxon>Daphnia</taxon>
    </lineage>
</organism>
<dbReference type="eggNOG" id="ENOG502T0G8">
    <property type="taxonomic scope" value="Eukaryota"/>
</dbReference>
<keyword evidence="1" id="KW-0812">Transmembrane</keyword>
<feature type="transmembrane region" description="Helical" evidence="1">
    <location>
        <begin position="611"/>
        <end position="635"/>
    </location>
</feature>
<gene>
    <name evidence="3" type="ORF">DAPPUDRAFT_334841</name>
</gene>
<dbReference type="KEGG" id="dpx:DAPPUDRAFT_334841"/>
<dbReference type="Proteomes" id="UP000000305">
    <property type="component" value="Unassembled WGS sequence"/>
</dbReference>
<dbReference type="HOGENOM" id="CLU_279689_0_0_1"/>
<accession>E9HWI5</accession>
<protein>
    <recommendedName>
        <fullName evidence="2">DUF4789 domain-containing protein</fullName>
    </recommendedName>
</protein>
<reference evidence="3 4" key="1">
    <citation type="journal article" date="2011" name="Science">
        <title>The ecoresponsive genome of Daphnia pulex.</title>
        <authorList>
            <person name="Colbourne J.K."/>
            <person name="Pfrender M.E."/>
            <person name="Gilbert D."/>
            <person name="Thomas W.K."/>
            <person name="Tucker A."/>
            <person name="Oakley T.H."/>
            <person name="Tokishita S."/>
            <person name="Aerts A."/>
            <person name="Arnold G.J."/>
            <person name="Basu M.K."/>
            <person name="Bauer D.J."/>
            <person name="Caceres C.E."/>
            <person name="Carmel L."/>
            <person name="Casola C."/>
            <person name="Choi J.H."/>
            <person name="Detter J.C."/>
            <person name="Dong Q."/>
            <person name="Dusheyko S."/>
            <person name="Eads B.D."/>
            <person name="Frohlich T."/>
            <person name="Geiler-Samerotte K.A."/>
            <person name="Gerlach D."/>
            <person name="Hatcher P."/>
            <person name="Jogdeo S."/>
            <person name="Krijgsveld J."/>
            <person name="Kriventseva E.V."/>
            <person name="Kultz D."/>
            <person name="Laforsch C."/>
            <person name="Lindquist E."/>
            <person name="Lopez J."/>
            <person name="Manak J.R."/>
            <person name="Muller J."/>
            <person name="Pangilinan J."/>
            <person name="Patwardhan R.P."/>
            <person name="Pitluck S."/>
            <person name="Pritham E.J."/>
            <person name="Rechtsteiner A."/>
            <person name="Rho M."/>
            <person name="Rogozin I.B."/>
            <person name="Sakarya O."/>
            <person name="Salamov A."/>
            <person name="Schaack S."/>
            <person name="Shapiro H."/>
            <person name="Shiga Y."/>
            <person name="Skalitzky C."/>
            <person name="Smith Z."/>
            <person name="Souvorov A."/>
            <person name="Sung W."/>
            <person name="Tang Z."/>
            <person name="Tsuchiya D."/>
            <person name="Tu H."/>
            <person name="Vos H."/>
            <person name="Wang M."/>
            <person name="Wolf Y.I."/>
            <person name="Yamagata H."/>
            <person name="Yamada T."/>
            <person name="Ye Y."/>
            <person name="Shaw J.R."/>
            <person name="Andrews J."/>
            <person name="Crease T.J."/>
            <person name="Tang H."/>
            <person name="Lucas S.M."/>
            <person name="Robertson H.M."/>
            <person name="Bork P."/>
            <person name="Koonin E.V."/>
            <person name="Zdobnov E.M."/>
            <person name="Grigoriev I.V."/>
            <person name="Lynch M."/>
            <person name="Boore J.L."/>
        </authorList>
    </citation>
    <scope>NUCLEOTIDE SEQUENCE [LARGE SCALE GENOMIC DNA]</scope>
</reference>
<evidence type="ECO:0000256" key="1">
    <source>
        <dbReference type="SAM" id="Phobius"/>
    </source>
</evidence>
<dbReference type="OrthoDB" id="10533557at2759"/>
<evidence type="ECO:0000313" key="3">
    <source>
        <dbReference type="EMBL" id="EFX63899.1"/>
    </source>
</evidence>
<proteinExistence type="predicted"/>
<dbReference type="EMBL" id="GL732930">
    <property type="protein sequence ID" value="EFX63899.1"/>
    <property type="molecule type" value="Genomic_DNA"/>
</dbReference>
<feature type="domain" description="DUF4789" evidence="2">
    <location>
        <begin position="900"/>
        <end position="991"/>
    </location>
</feature>
<evidence type="ECO:0000313" key="4">
    <source>
        <dbReference type="Proteomes" id="UP000000305"/>
    </source>
</evidence>
<dbReference type="PANTHER" id="PTHR21177">
    <property type="entry name" value="IP06524P-RELATED"/>
    <property type="match status" value="1"/>
</dbReference>
<keyword evidence="4" id="KW-1185">Reference proteome</keyword>
<evidence type="ECO:0000259" key="2">
    <source>
        <dbReference type="Pfam" id="PF16033"/>
    </source>
</evidence>
<feature type="transmembrane region" description="Helical" evidence="1">
    <location>
        <begin position="358"/>
        <end position="381"/>
    </location>
</feature>
<keyword evidence="1" id="KW-1133">Transmembrane helix</keyword>
<dbReference type="InterPro" id="IPR031993">
    <property type="entry name" value="DUF4789"/>
</dbReference>
<dbReference type="InParanoid" id="E9HWI5"/>
<name>E9HWI5_DAPPU</name>
<keyword evidence="1" id="KW-0472">Membrane</keyword>
<dbReference type="PANTHER" id="PTHR21177:SF7">
    <property type="entry name" value="GH11627P"/>
    <property type="match status" value="1"/>
</dbReference>
<dbReference type="AlphaFoldDB" id="E9HWI5"/>
<dbReference type="Pfam" id="PF16033">
    <property type="entry name" value="DUF4789"/>
    <property type="match status" value="1"/>
</dbReference>
<sequence length="1126" mass="123318">MHIIRQEGLVSVLLFSIANFISISELNPGSNHAQLFQSHNHARPHGSLLKLLSRRKPTSTNLIGKMEPDVGQIFGEISTTAALEGSMISEENLSVPSFLNIGRQNTECLCSDPSPDAGTVRRSCSATCTTSETHCGRSCARLTTYAAIFSLFSGEQWQWDSTVPVSVVITSKYSQVDGKECKKLESECIVSSALAEASQLAGAAVALSAGIAVGAIGLAATSQKQKYFNTSEVEIETDKQNRIKRSLLVESALKSSIEEQLEVPTFLKMKRQNTECTCEVSIPLWGQQECSTTCLSPEQICGRFCTRTSVFQAVVHLISSTSAVTTRTFLTIDKSDCDKLQVDCIGSSAIVAAAKSGAVSAVVTGALSAAIAAGAVAFALAPTPVKTREINQNETEEYYQEQNIPFYGKLIDIRKNRIFSRKRRRSIESQPVGFLKSLIRKLTSWLIVLDGSTQSKKSKSETLSKSRLNKHENINDLSAPLVESSITPSIDDSLDKPKYLNLQRQSSLSLCSCADPNPSLTTQESAYYGRICSTTCTTVKTLCNGQICTRTTTFTALFTRFLGLETLDGTSNLISATVTKKFEQIDETSCAILESECAVSSALAEARKSGAIAVGAAVALSAGIGIGSIALAMAVGMKSKENNQTEEYQPTPEYYQARRNKRKIKSTYDLLQNYVDVTRHHPEELSRSNSKVTLTGWLQQLMNRMFWKPKNNLKHHTRTSTELNERIELPYIEGSINLEFQQSPLGFRRQDAGFTCVSASGDCTTTCLSSEILCGGYCTHTSIFENCVYLNSTQAVNPPPFPSSSPAPSDVDDDGRDIGRSIYVSNEKDCEKQEANCMASAAIVAAGRSGEIAAGVSGALSAGMAIIAAVGKCSPRLCRDDRRVFVGRTGLCHDINDPNECQGGRRLYTTAYGDSICDCPVGQYPFPNNTLDDCVSLFTQGPCPDKQVVTISQGGRLFCGPAECQSFKSPMQQLVPTEKGDCYALGSQGFCANNSQVLGYDIFKRQLHIEQSYRKLPLKTIEEVEDLECLLDAANQKNREYFKKELIGNCYRPFDMSNFKILKLMLDTTISSDLRDKFCYKRASDKKPHVFRYLNLYDVIIESITSCCGSMTPTEVENVFINWFMT</sequence>